<dbReference type="EMBL" id="MN034980">
    <property type="protein sequence ID" value="QDH89708.1"/>
    <property type="molecule type" value="Genomic_RNA"/>
</dbReference>
<evidence type="ECO:0000313" key="2">
    <source>
        <dbReference type="EMBL" id="QDH89708.1"/>
    </source>
</evidence>
<proteinExistence type="predicted"/>
<reference evidence="2" key="1">
    <citation type="submission" date="2019-05" db="EMBL/GenBank/DDBJ databases">
        <title>Metatranscriptomic reconstruction reveals RNA viruses with the potential to shape carbon cycling in soil.</title>
        <authorList>
            <person name="Starr E.P."/>
            <person name="Nuccio E."/>
            <person name="Pett-Ridge J."/>
            <person name="Banfield J.F."/>
            <person name="Firestone M.K."/>
        </authorList>
    </citation>
    <scope>NUCLEOTIDE SEQUENCE</scope>
    <source>
        <strain evidence="2">H2_Rhizo_31_scaffold_295</strain>
    </source>
</reference>
<gene>
    <name evidence="2" type="ORF">H2Rhizo31295_000005</name>
</gene>
<sequence length="442" mass="48795">MALRYRRRVLPTELGEGTTFTVNETRTTNGFLIRREVLPPSRRSLGVARGTQVTGSEGHPWGSRKRGSLQDVGGNFSSVKQVAMALPSHVSCVAESGSQLSGTYSASTYRGDCLPITQIGIGANLWPSLSTSSASQLDAFGATAVARCSPVSPVASLSNLLGELVRDGLPKLPLRAWEDGVRLFKEIARRKPGSIQELGRLVGDEHLNLEFGVKPLLMDLNKFLEGVYRADELLTQYERDAGPRKAVRRRYEFPLITDRVVSTFPTTDWPLIASQNTGYYNNPSGWSIVRTRETRVQRWFSGAFTYHLPSGYDSRKEMSRYGLLAKKILGLNVSPEVLWELAPWSWAVDWFSNTGDVIQNVTQRANDGLIMRYGYLMENTIVKDTYTRPVSPFKNGSPCGVVALVSESKVRRRANPFGFGASWAGLSPKQLSIAAALGLNRS</sequence>
<accession>A0A514D7W4</accession>
<name>A0A514D7W4_9VIRU</name>
<organism evidence="2">
    <name type="scientific">Leviviridae sp</name>
    <dbReference type="NCBI Taxonomy" id="2027243"/>
    <lineage>
        <taxon>Viruses</taxon>
        <taxon>Riboviria</taxon>
        <taxon>Orthornavirae</taxon>
        <taxon>Lenarviricota</taxon>
        <taxon>Leviviricetes</taxon>
        <taxon>Norzivirales</taxon>
        <taxon>Fiersviridae</taxon>
    </lineage>
</organism>
<feature type="region of interest" description="Disordered" evidence="1">
    <location>
        <begin position="47"/>
        <end position="68"/>
    </location>
</feature>
<protein>
    <submittedName>
        <fullName evidence="2">Uncharacterized protein</fullName>
    </submittedName>
</protein>
<evidence type="ECO:0000256" key="1">
    <source>
        <dbReference type="SAM" id="MobiDB-lite"/>
    </source>
</evidence>